<feature type="region of interest" description="Disordered" evidence="1">
    <location>
        <begin position="1"/>
        <end position="26"/>
    </location>
</feature>
<dbReference type="EMBL" id="OU900099">
    <property type="protein sequence ID" value="CAG9863020.1"/>
    <property type="molecule type" value="Genomic_DNA"/>
</dbReference>
<protein>
    <submittedName>
        <fullName evidence="2">Uncharacterized protein</fullName>
    </submittedName>
</protein>
<name>A0A9N9XRC7_PHYSR</name>
<dbReference type="AlphaFoldDB" id="A0A9N9XRC7"/>
<dbReference type="Proteomes" id="UP001153712">
    <property type="component" value="Chromosome 6"/>
</dbReference>
<accession>A0A9N9XRC7</accession>
<evidence type="ECO:0000313" key="3">
    <source>
        <dbReference type="Proteomes" id="UP001153712"/>
    </source>
</evidence>
<gene>
    <name evidence="2" type="ORF">PHYEVI_LOCUS9321</name>
</gene>
<feature type="compositionally biased region" description="Basic and acidic residues" evidence="1">
    <location>
        <begin position="9"/>
        <end position="22"/>
    </location>
</feature>
<evidence type="ECO:0000256" key="1">
    <source>
        <dbReference type="SAM" id="MobiDB-lite"/>
    </source>
</evidence>
<keyword evidence="3" id="KW-1185">Reference proteome</keyword>
<sequence>MSKPATSDKPCKSQAPEEKKSSIPEPIMVAPWRSLPDDYMEKHGPCAHLDKKKESGHIIIPTKYKPKPDPPPPPQECECYKQEKTRVAPWRSVPPGMDKRCGPK</sequence>
<organism evidence="2 3">
    <name type="scientific">Phyllotreta striolata</name>
    <name type="common">Striped flea beetle</name>
    <name type="synonym">Crioceris striolata</name>
    <dbReference type="NCBI Taxonomy" id="444603"/>
    <lineage>
        <taxon>Eukaryota</taxon>
        <taxon>Metazoa</taxon>
        <taxon>Ecdysozoa</taxon>
        <taxon>Arthropoda</taxon>
        <taxon>Hexapoda</taxon>
        <taxon>Insecta</taxon>
        <taxon>Pterygota</taxon>
        <taxon>Neoptera</taxon>
        <taxon>Endopterygota</taxon>
        <taxon>Coleoptera</taxon>
        <taxon>Polyphaga</taxon>
        <taxon>Cucujiformia</taxon>
        <taxon>Chrysomeloidea</taxon>
        <taxon>Chrysomelidae</taxon>
        <taxon>Galerucinae</taxon>
        <taxon>Alticini</taxon>
        <taxon>Phyllotreta</taxon>
    </lineage>
</organism>
<evidence type="ECO:0000313" key="2">
    <source>
        <dbReference type="EMBL" id="CAG9863020.1"/>
    </source>
</evidence>
<proteinExistence type="predicted"/>
<reference evidence="2" key="1">
    <citation type="submission" date="2022-01" db="EMBL/GenBank/DDBJ databases">
        <authorList>
            <person name="King R."/>
        </authorList>
    </citation>
    <scope>NUCLEOTIDE SEQUENCE</scope>
</reference>